<name>A0A7H1MLW4_9LACO</name>
<proteinExistence type="predicted"/>
<dbReference type="Pfam" id="PF10012">
    <property type="entry name" value="DUF2255"/>
    <property type="match status" value="1"/>
</dbReference>
<dbReference type="InterPro" id="IPR016888">
    <property type="entry name" value="UCP028498"/>
</dbReference>
<reference evidence="1 2" key="1">
    <citation type="submission" date="2019-08" db="EMBL/GenBank/DDBJ databases">
        <authorList>
            <person name="Chang H.C."/>
            <person name="Mun S.Y."/>
        </authorList>
    </citation>
    <scope>NUCLEOTIDE SEQUENCE [LARGE SCALE GENOMIC DNA]</scope>
    <source>
        <strain evidence="1 2">SK</strain>
    </source>
</reference>
<evidence type="ECO:0000313" key="1">
    <source>
        <dbReference type="EMBL" id="QNT64450.1"/>
    </source>
</evidence>
<accession>A0A7H1MLW4</accession>
<keyword evidence="2" id="KW-1185">Reference proteome</keyword>
<gene>
    <name evidence="1" type="ORF">FY536_03755</name>
</gene>
<organism evidence="1 2">
    <name type="scientific">Weissella koreensis</name>
    <dbReference type="NCBI Taxonomy" id="165096"/>
    <lineage>
        <taxon>Bacteria</taxon>
        <taxon>Bacillati</taxon>
        <taxon>Bacillota</taxon>
        <taxon>Bacilli</taxon>
        <taxon>Lactobacillales</taxon>
        <taxon>Lactobacillaceae</taxon>
        <taxon>Weissella</taxon>
    </lineage>
</organism>
<protein>
    <submittedName>
        <fullName evidence="1">DUF2255 family protein</fullName>
    </submittedName>
</protein>
<evidence type="ECO:0000313" key="2">
    <source>
        <dbReference type="Proteomes" id="UP000516446"/>
    </source>
</evidence>
<sequence length="120" mass="13360">MWTQEELDAIDQEDSLFISIPNAEGKMHKPTYIWGVSSNGSFYARGASGVTSKWYQAALVAKKAHIVIGSVEKDVILEFPTDIKTKINVDKAFRQKYNSYLDLMTSEAVSAATVKMIPIN</sequence>
<dbReference type="Proteomes" id="UP000516446">
    <property type="component" value="Chromosome"/>
</dbReference>
<dbReference type="AlphaFoldDB" id="A0A7H1MLW4"/>
<dbReference type="RefSeq" id="WP_006846183.1">
    <property type="nucleotide sequence ID" value="NZ_CP026847.1"/>
</dbReference>
<dbReference type="EMBL" id="CP043431">
    <property type="protein sequence ID" value="QNT64450.1"/>
    <property type="molecule type" value="Genomic_DNA"/>
</dbReference>